<gene>
    <name evidence="1" type="ORF">CTI12_AA513970</name>
</gene>
<organism evidence="1 2">
    <name type="scientific">Artemisia annua</name>
    <name type="common">Sweet wormwood</name>
    <dbReference type="NCBI Taxonomy" id="35608"/>
    <lineage>
        <taxon>Eukaryota</taxon>
        <taxon>Viridiplantae</taxon>
        <taxon>Streptophyta</taxon>
        <taxon>Embryophyta</taxon>
        <taxon>Tracheophyta</taxon>
        <taxon>Spermatophyta</taxon>
        <taxon>Magnoliopsida</taxon>
        <taxon>eudicotyledons</taxon>
        <taxon>Gunneridae</taxon>
        <taxon>Pentapetalae</taxon>
        <taxon>asterids</taxon>
        <taxon>campanulids</taxon>
        <taxon>Asterales</taxon>
        <taxon>Asteraceae</taxon>
        <taxon>Asteroideae</taxon>
        <taxon>Anthemideae</taxon>
        <taxon>Artemisiinae</taxon>
        <taxon>Artemisia</taxon>
    </lineage>
</organism>
<accession>A0A2U1LA12</accession>
<protein>
    <submittedName>
        <fullName evidence="1">Kinesin motor domain-containing protein</fullName>
    </submittedName>
</protein>
<dbReference type="Gene3D" id="2.30.38.10">
    <property type="entry name" value="Luciferase, Domain 3"/>
    <property type="match status" value="1"/>
</dbReference>
<name>A0A2U1LA12_ARTAN</name>
<evidence type="ECO:0000313" key="1">
    <source>
        <dbReference type="EMBL" id="PWA45845.1"/>
    </source>
</evidence>
<comment type="caution">
    <text evidence="1">The sequence shown here is derived from an EMBL/GenBank/DDBJ whole genome shotgun (WGS) entry which is preliminary data.</text>
</comment>
<reference evidence="1 2" key="1">
    <citation type="journal article" date="2018" name="Mol. Plant">
        <title>The genome of Artemisia annua provides insight into the evolution of Asteraceae family and artemisinin biosynthesis.</title>
        <authorList>
            <person name="Shen Q."/>
            <person name="Zhang L."/>
            <person name="Liao Z."/>
            <person name="Wang S."/>
            <person name="Yan T."/>
            <person name="Shi P."/>
            <person name="Liu M."/>
            <person name="Fu X."/>
            <person name="Pan Q."/>
            <person name="Wang Y."/>
            <person name="Lv Z."/>
            <person name="Lu X."/>
            <person name="Zhang F."/>
            <person name="Jiang W."/>
            <person name="Ma Y."/>
            <person name="Chen M."/>
            <person name="Hao X."/>
            <person name="Li L."/>
            <person name="Tang Y."/>
            <person name="Lv G."/>
            <person name="Zhou Y."/>
            <person name="Sun X."/>
            <person name="Brodelius P.E."/>
            <person name="Rose J.K.C."/>
            <person name="Tang K."/>
        </authorList>
    </citation>
    <scope>NUCLEOTIDE SEQUENCE [LARGE SCALE GENOMIC DNA]</scope>
    <source>
        <strain evidence="2">cv. Huhao1</strain>
        <tissue evidence="1">Leaf</tissue>
    </source>
</reference>
<sequence length="234" mass="26574">MKECVFKGQKVRLGLVFSNCLCEYFYILLAESGVKKPRWLDMGKLLVTMILEGRCQHSRLKLSKTTGVQEIQMYSRSTSEQDRGGVVSAILETTESQAKNLESLHEDHARQSASTQQNAHDIFYQKYMDYEASGDTPIRMDTDVPSKVAIESLRAMPMENLLEEFSENHSFESISGKKSKSYPAPRPPLAQITGNVEVNLMERKRREVIDDEDWLHTGDIGTWLPGGQLKIIDK</sequence>
<dbReference type="EMBL" id="PKPP01010570">
    <property type="protein sequence ID" value="PWA45845.1"/>
    <property type="molecule type" value="Genomic_DNA"/>
</dbReference>
<keyword evidence="2" id="KW-1185">Reference proteome</keyword>
<dbReference type="STRING" id="35608.A0A2U1LA12"/>
<dbReference type="AlphaFoldDB" id="A0A2U1LA12"/>
<evidence type="ECO:0000313" key="2">
    <source>
        <dbReference type="Proteomes" id="UP000245207"/>
    </source>
</evidence>
<proteinExistence type="predicted"/>
<dbReference type="OrthoDB" id="1726674at2759"/>
<dbReference type="Proteomes" id="UP000245207">
    <property type="component" value="Unassembled WGS sequence"/>
</dbReference>